<dbReference type="Proteomes" id="UP000036987">
    <property type="component" value="Unassembled WGS sequence"/>
</dbReference>
<protein>
    <submittedName>
        <fullName evidence="1">Uncharacterized protein</fullName>
    </submittedName>
</protein>
<comment type="caution">
    <text evidence="1">The sequence shown here is derived from an EMBL/GenBank/DDBJ whole genome shotgun (WGS) entry which is preliminary data.</text>
</comment>
<dbReference type="AlphaFoldDB" id="A0A0K9Q4V1"/>
<name>A0A0K9Q4V1_ZOSMR</name>
<keyword evidence="2" id="KW-1185">Reference proteome</keyword>
<dbReference type="EMBL" id="LFYR01000047">
    <property type="protein sequence ID" value="KMZ76303.1"/>
    <property type="molecule type" value="Genomic_DNA"/>
</dbReference>
<evidence type="ECO:0000313" key="2">
    <source>
        <dbReference type="Proteomes" id="UP000036987"/>
    </source>
</evidence>
<organism evidence="1 2">
    <name type="scientific">Zostera marina</name>
    <name type="common">Eelgrass</name>
    <dbReference type="NCBI Taxonomy" id="29655"/>
    <lineage>
        <taxon>Eukaryota</taxon>
        <taxon>Viridiplantae</taxon>
        <taxon>Streptophyta</taxon>
        <taxon>Embryophyta</taxon>
        <taxon>Tracheophyta</taxon>
        <taxon>Spermatophyta</taxon>
        <taxon>Magnoliopsida</taxon>
        <taxon>Liliopsida</taxon>
        <taxon>Zosteraceae</taxon>
        <taxon>Zostera</taxon>
    </lineage>
</organism>
<gene>
    <name evidence="1" type="ORF">ZOSMA_103G00080</name>
</gene>
<evidence type="ECO:0000313" key="1">
    <source>
        <dbReference type="EMBL" id="KMZ76303.1"/>
    </source>
</evidence>
<proteinExistence type="predicted"/>
<sequence length="21" mass="2579">MIWLSHNLGPVFLWIFVMMMI</sequence>
<accession>A0A0K9Q4V1</accession>
<reference evidence="2" key="1">
    <citation type="journal article" date="2016" name="Nature">
        <title>The genome of the seagrass Zostera marina reveals angiosperm adaptation to the sea.</title>
        <authorList>
            <person name="Olsen J.L."/>
            <person name="Rouze P."/>
            <person name="Verhelst B."/>
            <person name="Lin Y.-C."/>
            <person name="Bayer T."/>
            <person name="Collen J."/>
            <person name="Dattolo E."/>
            <person name="De Paoli E."/>
            <person name="Dittami S."/>
            <person name="Maumus F."/>
            <person name="Michel G."/>
            <person name="Kersting A."/>
            <person name="Lauritano C."/>
            <person name="Lohaus R."/>
            <person name="Toepel M."/>
            <person name="Tonon T."/>
            <person name="Vanneste K."/>
            <person name="Amirebrahimi M."/>
            <person name="Brakel J."/>
            <person name="Bostroem C."/>
            <person name="Chovatia M."/>
            <person name="Grimwood J."/>
            <person name="Jenkins J.W."/>
            <person name="Jueterbock A."/>
            <person name="Mraz A."/>
            <person name="Stam W.T."/>
            <person name="Tice H."/>
            <person name="Bornberg-Bauer E."/>
            <person name="Green P.J."/>
            <person name="Pearson G.A."/>
            <person name="Procaccini G."/>
            <person name="Duarte C.M."/>
            <person name="Schmutz J."/>
            <person name="Reusch T.B.H."/>
            <person name="Van de Peer Y."/>
        </authorList>
    </citation>
    <scope>NUCLEOTIDE SEQUENCE [LARGE SCALE GENOMIC DNA]</scope>
    <source>
        <strain evidence="2">cv. Finnish</strain>
    </source>
</reference>